<dbReference type="Pfam" id="PF12821">
    <property type="entry name" value="ThrE_2"/>
    <property type="match status" value="1"/>
</dbReference>
<feature type="transmembrane region" description="Helical" evidence="6">
    <location>
        <begin position="314"/>
        <end position="331"/>
    </location>
</feature>
<dbReference type="Pfam" id="PF06738">
    <property type="entry name" value="ThrE"/>
    <property type="match status" value="1"/>
</dbReference>
<dbReference type="InterPro" id="IPR051361">
    <property type="entry name" value="ThrE/Ser_Exporter"/>
</dbReference>
<dbReference type="InterPro" id="IPR010619">
    <property type="entry name" value="ThrE-like_N"/>
</dbReference>
<dbReference type="OrthoDB" id="1490274at2"/>
<comment type="similarity">
    <text evidence="5">Belongs to the ThrE exporter (TC 2.A.79) family.</text>
</comment>
<feature type="transmembrane region" description="Helical" evidence="6">
    <location>
        <begin position="291"/>
        <end position="308"/>
    </location>
</feature>
<evidence type="ECO:0000259" key="7">
    <source>
        <dbReference type="Pfam" id="PF06738"/>
    </source>
</evidence>
<sequence>MNIPEEYRFIVQLGRALHKYGVPSYRIQEYLKEVSATQNIQGDFMDLPTWVNYVFYDSEDQHTYNYIRNVQPGEYNLSALGETVDITNQFLSGELKVSEARQALKDLEQKPMLHRKMVQAFAYGVTASAFSILMEANYITIITSFIIGFVIGAFAIMAQRSSYLNSALESLAAFIATILTGCIYFFFPQVNLLLTVIASIIVFVPGMAITRALEEITSKSLVSGTAKLFDALVSLFKQFFGVMLGLSIWKYIFDLPPMTAGTVPPSWLGWIAIPLFLLSLVPIFNIRKKDIVGCVIIGFISYGLMLSLDELGPMVSTFIASVSVILISKLIKKITASPEIIFSTLGILMLVPGSKAFLGLSSAFQINETVDNASQIGLQVAYILMGVIGGLIFSGVFKQTKG</sequence>
<dbReference type="PANTHER" id="PTHR31082:SF4">
    <property type="entry name" value="PHEROMONE-REGULATED MEMBRANE PROTEIN 10"/>
    <property type="match status" value="1"/>
</dbReference>
<accession>A0A315Z705</accession>
<proteinExistence type="inferred from homology"/>
<evidence type="ECO:0000313" key="10">
    <source>
        <dbReference type="Proteomes" id="UP000245535"/>
    </source>
</evidence>
<name>A0A315Z705_SEDFL</name>
<dbReference type="GO" id="GO:0022857">
    <property type="term" value="F:transmembrane transporter activity"/>
    <property type="evidence" value="ECO:0007669"/>
    <property type="project" value="InterPro"/>
</dbReference>
<evidence type="ECO:0000256" key="2">
    <source>
        <dbReference type="ARBA" id="ARBA00022692"/>
    </source>
</evidence>
<evidence type="ECO:0000256" key="3">
    <source>
        <dbReference type="ARBA" id="ARBA00022989"/>
    </source>
</evidence>
<protein>
    <submittedName>
        <fullName evidence="9">Uncharacterized membrane protein YjjP (DUF1212 family)</fullName>
    </submittedName>
</protein>
<feature type="domain" description="Threonine/Serine exporter ThrE" evidence="8">
    <location>
        <begin position="275"/>
        <end position="394"/>
    </location>
</feature>
<feature type="transmembrane region" description="Helical" evidence="6">
    <location>
        <begin position="267"/>
        <end position="284"/>
    </location>
</feature>
<keyword evidence="3 6" id="KW-1133">Transmembrane helix</keyword>
<evidence type="ECO:0000313" key="9">
    <source>
        <dbReference type="EMBL" id="PWJ39185.1"/>
    </source>
</evidence>
<dbReference type="InterPro" id="IPR024528">
    <property type="entry name" value="ThrE_2"/>
</dbReference>
<reference evidence="9 10" key="1">
    <citation type="submission" date="2018-03" db="EMBL/GenBank/DDBJ databases">
        <title>Genomic Encyclopedia of Archaeal and Bacterial Type Strains, Phase II (KMG-II): from individual species to whole genera.</title>
        <authorList>
            <person name="Goeker M."/>
        </authorList>
    </citation>
    <scope>NUCLEOTIDE SEQUENCE [LARGE SCALE GENOMIC DNA]</scope>
    <source>
        <strain evidence="9 10">DSM 28229</strain>
    </source>
</reference>
<dbReference type="GO" id="GO:0016020">
    <property type="term" value="C:membrane"/>
    <property type="evidence" value="ECO:0007669"/>
    <property type="project" value="UniProtKB-SubCell"/>
</dbReference>
<evidence type="ECO:0000256" key="4">
    <source>
        <dbReference type="ARBA" id="ARBA00023136"/>
    </source>
</evidence>
<feature type="domain" description="Threonine/serine exporter-like N-terminal" evidence="7">
    <location>
        <begin position="8"/>
        <end position="248"/>
    </location>
</feature>
<dbReference type="AlphaFoldDB" id="A0A315Z705"/>
<evidence type="ECO:0000256" key="6">
    <source>
        <dbReference type="SAM" id="Phobius"/>
    </source>
</evidence>
<organism evidence="9 10">
    <name type="scientific">Sediminitomix flava</name>
    <dbReference type="NCBI Taxonomy" id="379075"/>
    <lineage>
        <taxon>Bacteria</taxon>
        <taxon>Pseudomonadati</taxon>
        <taxon>Bacteroidota</taxon>
        <taxon>Cytophagia</taxon>
        <taxon>Cytophagales</taxon>
        <taxon>Flammeovirgaceae</taxon>
        <taxon>Sediminitomix</taxon>
    </lineage>
</organism>
<evidence type="ECO:0000256" key="1">
    <source>
        <dbReference type="ARBA" id="ARBA00004141"/>
    </source>
</evidence>
<feature type="transmembrane region" description="Helical" evidence="6">
    <location>
        <begin position="231"/>
        <end position="252"/>
    </location>
</feature>
<comment type="subcellular location">
    <subcellularLocation>
        <location evidence="1">Membrane</location>
        <topology evidence="1">Multi-pass membrane protein</topology>
    </subcellularLocation>
</comment>
<evidence type="ECO:0000256" key="5">
    <source>
        <dbReference type="ARBA" id="ARBA00034125"/>
    </source>
</evidence>
<feature type="transmembrane region" description="Helical" evidence="6">
    <location>
        <begin position="139"/>
        <end position="158"/>
    </location>
</feature>
<keyword evidence="4 6" id="KW-0472">Membrane</keyword>
<feature type="transmembrane region" description="Helical" evidence="6">
    <location>
        <begin position="376"/>
        <end position="397"/>
    </location>
</feature>
<dbReference type="Proteomes" id="UP000245535">
    <property type="component" value="Unassembled WGS sequence"/>
</dbReference>
<keyword evidence="10" id="KW-1185">Reference proteome</keyword>
<keyword evidence="2 6" id="KW-0812">Transmembrane</keyword>
<feature type="transmembrane region" description="Helical" evidence="6">
    <location>
        <begin position="170"/>
        <end position="187"/>
    </location>
</feature>
<evidence type="ECO:0000259" key="8">
    <source>
        <dbReference type="Pfam" id="PF12821"/>
    </source>
</evidence>
<gene>
    <name evidence="9" type="ORF">BC781_10686</name>
</gene>
<comment type="caution">
    <text evidence="9">The sequence shown here is derived from an EMBL/GenBank/DDBJ whole genome shotgun (WGS) entry which is preliminary data.</text>
</comment>
<dbReference type="PANTHER" id="PTHR31082">
    <property type="entry name" value="PHEROMONE-REGULATED MEMBRANE PROTEIN 10"/>
    <property type="match status" value="1"/>
</dbReference>
<feature type="transmembrane region" description="Helical" evidence="6">
    <location>
        <begin position="340"/>
        <end position="364"/>
    </location>
</feature>
<dbReference type="RefSeq" id="WP_109620991.1">
    <property type="nucleotide sequence ID" value="NZ_QGDO01000006.1"/>
</dbReference>
<dbReference type="EMBL" id="QGDO01000006">
    <property type="protein sequence ID" value="PWJ39185.1"/>
    <property type="molecule type" value="Genomic_DNA"/>
</dbReference>
<feature type="transmembrane region" description="Helical" evidence="6">
    <location>
        <begin position="193"/>
        <end position="210"/>
    </location>
</feature>